<proteinExistence type="predicted"/>
<name>A0ABZ0HK93_TRISK</name>
<keyword evidence="3" id="KW-1185">Reference proteome</keyword>
<dbReference type="Proteomes" id="UP001302666">
    <property type="component" value="Chromosome"/>
</dbReference>
<dbReference type="RefSeq" id="WP_317386301.1">
    <property type="nucleotide sequence ID" value="NZ_CP136704.1"/>
</dbReference>
<keyword evidence="2" id="KW-0489">Methyltransferase</keyword>
<reference evidence="2 3" key="1">
    <citation type="submission" date="2023-10" db="EMBL/GenBank/DDBJ databases">
        <title>Eight complete genome sequences of bacteria isolated from laboratory stock of Giant Kelp gametophytes.</title>
        <authorList>
            <person name="Tolentino B."/>
            <person name="Nuzhdin S."/>
        </authorList>
    </citation>
    <scope>NUCLEOTIDE SEQUENCE [LARGE SCALE GENOMIC DNA]</scope>
    <source>
        <strain evidence="2 3">LC.270.F.C4</strain>
    </source>
</reference>
<dbReference type="InterPro" id="IPR029063">
    <property type="entry name" value="SAM-dependent_MTases_sf"/>
</dbReference>
<keyword evidence="2" id="KW-0808">Transferase</keyword>
<dbReference type="Gene3D" id="3.40.50.150">
    <property type="entry name" value="Vaccinia Virus protein VP39"/>
    <property type="match status" value="1"/>
</dbReference>
<gene>
    <name evidence="2" type="ORF">R1T40_06485</name>
</gene>
<evidence type="ECO:0000313" key="2">
    <source>
        <dbReference type="EMBL" id="WOI34370.1"/>
    </source>
</evidence>
<accession>A0ABZ0HK93</accession>
<sequence>MTQAPVSYNIVIVQPAGYKHSASFNEIAETLQHGLEELDLPVKLSNRIAPAARNIILGANLLSHTDIGPLPGDTIIYNFEQLSDDSIWVTPAFRALLQTYQVWDYSLRNIKYLQSLGCRYEPRLVPLGFVEQLNRIEKPAEQDIDVLFYGSFNERRQKALLDLRSRGVNVVPLMDAYGATRDAYIARAKIIVNIHYFDTKIFEIARVSYLLANKKAVVSECGPTTEITSELKGALKLVEYDEITEACLALLQDDDARCALEQSAYDVFSATKECDILKSTLADKDQIPMQHTTPDTISDQPENSILSASQSVPTSLNIGSGKNHRENCLNLDILDYWKPDVCADLADKNLIGTTHQTDRFGEVEIQREMFDEIICNDVIEHIPDLVSAMTNCLNLLKVGGKFNILVPYDLSYGAWQDPTHVRAFNENSWLYYTSWHWYLGWKEARFHVRKLDFNLNPVGQKLLQKGMEQEELLRTPRAVDSMFVILEKQLLTEKEKRTVEIASAR</sequence>
<feature type="domain" description="Methyltransferase type 11" evidence="1">
    <location>
        <begin position="357"/>
        <end position="402"/>
    </location>
</feature>
<protein>
    <submittedName>
        <fullName evidence="2">Class I SAM-dependent methyltransferase</fullName>
        <ecNumber evidence="2">2.1.-.-</ecNumber>
    </submittedName>
</protein>
<dbReference type="EC" id="2.1.-.-" evidence="2"/>
<organism evidence="2 3">
    <name type="scientific">Tritonibacter scottomollicae</name>
    <name type="common">Epibacterium scottomollicae</name>
    <dbReference type="NCBI Taxonomy" id="483013"/>
    <lineage>
        <taxon>Bacteria</taxon>
        <taxon>Pseudomonadati</taxon>
        <taxon>Pseudomonadota</taxon>
        <taxon>Alphaproteobacteria</taxon>
        <taxon>Rhodobacterales</taxon>
        <taxon>Paracoccaceae</taxon>
        <taxon>Tritonibacter</taxon>
    </lineage>
</organism>
<dbReference type="SUPFAM" id="SSF53335">
    <property type="entry name" value="S-adenosyl-L-methionine-dependent methyltransferases"/>
    <property type="match status" value="1"/>
</dbReference>
<dbReference type="GO" id="GO:0008168">
    <property type="term" value="F:methyltransferase activity"/>
    <property type="evidence" value="ECO:0007669"/>
    <property type="project" value="UniProtKB-KW"/>
</dbReference>
<dbReference type="GO" id="GO:0032259">
    <property type="term" value="P:methylation"/>
    <property type="evidence" value="ECO:0007669"/>
    <property type="project" value="UniProtKB-KW"/>
</dbReference>
<evidence type="ECO:0000313" key="3">
    <source>
        <dbReference type="Proteomes" id="UP001302666"/>
    </source>
</evidence>
<evidence type="ECO:0000259" key="1">
    <source>
        <dbReference type="Pfam" id="PF08241"/>
    </source>
</evidence>
<dbReference type="InterPro" id="IPR013216">
    <property type="entry name" value="Methyltransf_11"/>
</dbReference>
<dbReference type="EMBL" id="CP136704">
    <property type="protein sequence ID" value="WOI34370.1"/>
    <property type="molecule type" value="Genomic_DNA"/>
</dbReference>
<dbReference type="Pfam" id="PF08241">
    <property type="entry name" value="Methyltransf_11"/>
    <property type="match status" value="1"/>
</dbReference>